<evidence type="ECO:0000313" key="2">
    <source>
        <dbReference type="Proteomes" id="UP000033203"/>
    </source>
</evidence>
<organism evidence="1 2">
    <name type="scientific">Sphingomonas melonis</name>
    <dbReference type="NCBI Taxonomy" id="152682"/>
    <lineage>
        <taxon>Bacteria</taxon>
        <taxon>Pseudomonadati</taxon>
        <taxon>Pseudomonadota</taxon>
        <taxon>Alphaproteobacteria</taxon>
        <taxon>Sphingomonadales</taxon>
        <taxon>Sphingomonadaceae</taxon>
        <taxon>Sphingomonas</taxon>
    </lineage>
</organism>
<protein>
    <recommendedName>
        <fullName evidence="3">ATP-binding protein</fullName>
    </recommendedName>
</protein>
<proteinExistence type="predicted"/>
<evidence type="ECO:0000313" key="1">
    <source>
        <dbReference type="EMBL" id="KIU25937.1"/>
    </source>
</evidence>
<dbReference type="PATRIC" id="fig|1549858.7.peg.1521"/>
<dbReference type="InterPro" id="IPR036890">
    <property type="entry name" value="HATPase_C_sf"/>
</dbReference>
<reference evidence="1 2" key="1">
    <citation type="submission" date="2015-01" db="EMBL/GenBank/DDBJ databases">
        <title>Genome of Sphingomonas taxi strain 30a.</title>
        <authorList>
            <person name="Eevers N."/>
            <person name="Van Hamme J."/>
            <person name="Bottos E."/>
            <person name="Weyens N."/>
            <person name="Vangronsveld J."/>
        </authorList>
    </citation>
    <scope>NUCLEOTIDE SEQUENCE [LARGE SCALE GENOMIC DNA]</scope>
    <source>
        <strain evidence="1 2">30a</strain>
    </source>
</reference>
<dbReference type="SUPFAM" id="SSF55874">
    <property type="entry name" value="ATPase domain of HSP90 chaperone/DNA topoisomerase II/histidine kinase"/>
    <property type="match status" value="1"/>
</dbReference>
<dbReference type="AlphaFoldDB" id="A0A0D1M517"/>
<dbReference type="Proteomes" id="UP000033203">
    <property type="component" value="Unassembled WGS sequence"/>
</dbReference>
<name>A0A0D1M517_9SPHN</name>
<gene>
    <name evidence="1" type="ORF">SR41_17405</name>
</gene>
<evidence type="ECO:0008006" key="3">
    <source>
        <dbReference type="Google" id="ProtNLM"/>
    </source>
</evidence>
<sequence>MKTDTSDDFQFSLAGRVRNLGFAPSPLNALFPLFEAIANAFHAIEARWDREATAKGVITVTILRSSSDDENPPVAGFLIEDNGIGLNTDNWRAFRTADTASKISRGGKGVGRLSWLKVFQNTHVNSSFSEGGSTLHRSFDFAVAQNDASPLIGHELRLAGATPTIGTKVRLEPYVQSYSAHCPRKVDTIAAHIIGHFLRNFASYEVPSFTLVDRAERISLLDFYSSNVESDTPETLKVVLEPGEEPIDVDMYHILLNKGLRLHDGGKHWNLYVGDGRVVRDEKIDNQLGLGYIGENSDSVYIGLVSGDYLNGHVNQERTNFTFREDDYRSLHQAAVDAAKRHLAPYIEQVRTKQAGITLRVVRENPQFLAVASNIPAFVEEHLSLNAKSEEDIYIELARQRRRKQRETKREIKALSAGNASEVVDRVQKVASAINSDKKASLAEYVVKRKEILDLLDSSLAYVDPEKRDYLREEIVHDLIIPIRSDGEALDYEDHNLWILDDRLAFYSYLKSDKPFTTFLTDSDSTREPDVAVVFDRSLAFDREGTDEPIIIVEFKRPGRPNYSHSDNPVTQVLEYVNIMRNGGAFKDRTGRFRKPIPPSTRFICFVVADFTPKLVEVVSMSIAQNKSADGEGYFGFSPIHNAVVEVLPYNKLLHDARLRNEAFFAKLGLN</sequence>
<dbReference type="EMBL" id="JXTP01000092">
    <property type="protein sequence ID" value="KIU25937.1"/>
    <property type="molecule type" value="Genomic_DNA"/>
</dbReference>
<dbReference type="Gene3D" id="3.30.565.10">
    <property type="entry name" value="Histidine kinase-like ATPase, C-terminal domain"/>
    <property type="match status" value="1"/>
</dbReference>
<accession>A0A0D1M517</accession>
<comment type="caution">
    <text evidence="1">The sequence shown here is derived from an EMBL/GenBank/DDBJ whole genome shotgun (WGS) entry which is preliminary data.</text>
</comment>